<dbReference type="InParanoid" id="W2S905"/>
<name>W2S905_CYPE1</name>
<evidence type="ECO:0000256" key="1">
    <source>
        <dbReference type="SAM" id="MobiDB-lite"/>
    </source>
</evidence>
<dbReference type="GeneID" id="19977378"/>
<proteinExistence type="predicted"/>
<sequence length="307" mass="33852">MARKLPWARNDEKLEPVTGCAKTPDSHHTGRSQPEASSAHSRRQTTITPGRKRSRSRSTSPPPGPPTVEPMQDGFDGDDIWMIVEDELQTVAQSFTAHLHHLEYKRLVKKAKDAPTKTLPTATSPMSKDAKRRLQRDILQTKQQKALERVGAGPTATVAEEQLDDPWRGTSIAGLIASGSQEKRSLKGLDRLPSSTRAARGFGRPENGDPPGDNQGQRIKKRIRGQDESVASEGQADIGPFGDANIRSSTDTSRFVAAREDDFSRQPTKDTRATSNRSLATSFLSKRKKAKKEPSREDRLAEVPTFL</sequence>
<feature type="compositionally biased region" description="Basic and acidic residues" evidence="1">
    <location>
        <begin position="292"/>
        <end position="301"/>
    </location>
</feature>
<evidence type="ECO:0000313" key="3">
    <source>
        <dbReference type="Proteomes" id="UP000030752"/>
    </source>
</evidence>
<dbReference type="Proteomes" id="UP000030752">
    <property type="component" value="Unassembled WGS sequence"/>
</dbReference>
<keyword evidence="3" id="KW-1185">Reference proteome</keyword>
<dbReference type="VEuPathDB" id="FungiDB:HMPREF1541_10039"/>
<feature type="compositionally biased region" description="Polar residues" evidence="1">
    <location>
        <begin position="273"/>
        <end position="284"/>
    </location>
</feature>
<feature type="compositionally biased region" description="Basic and acidic residues" evidence="1">
    <location>
        <begin position="257"/>
        <end position="272"/>
    </location>
</feature>
<dbReference type="HOGENOM" id="CLU_074388_0_0_1"/>
<organism evidence="2 3">
    <name type="scientific">Cyphellophora europaea (strain CBS 101466)</name>
    <name type="common">Phialophora europaea</name>
    <dbReference type="NCBI Taxonomy" id="1220924"/>
    <lineage>
        <taxon>Eukaryota</taxon>
        <taxon>Fungi</taxon>
        <taxon>Dikarya</taxon>
        <taxon>Ascomycota</taxon>
        <taxon>Pezizomycotina</taxon>
        <taxon>Eurotiomycetes</taxon>
        <taxon>Chaetothyriomycetidae</taxon>
        <taxon>Chaetothyriales</taxon>
        <taxon>Cyphellophoraceae</taxon>
        <taxon>Cyphellophora</taxon>
    </lineage>
</organism>
<dbReference type="RefSeq" id="XP_008712932.1">
    <property type="nucleotide sequence ID" value="XM_008714710.1"/>
</dbReference>
<dbReference type="EMBL" id="KB822713">
    <property type="protein sequence ID" value="ETN45162.1"/>
    <property type="molecule type" value="Genomic_DNA"/>
</dbReference>
<dbReference type="OrthoDB" id="5374569at2759"/>
<dbReference type="AlphaFoldDB" id="W2S905"/>
<evidence type="ECO:0000313" key="2">
    <source>
        <dbReference type="EMBL" id="ETN45162.1"/>
    </source>
</evidence>
<feature type="compositionally biased region" description="Polar residues" evidence="1">
    <location>
        <begin position="31"/>
        <end position="47"/>
    </location>
</feature>
<gene>
    <name evidence="2" type="ORF">HMPREF1541_10039</name>
</gene>
<feature type="region of interest" description="Disordered" evidence="1">
    <location>
        <begin position="1"/>
        <end position="78"/>
    </location>
</feature>
<protein>
    <submittedName>
        <fullName evidence="2">Uncharacterized protein</fullName>
    </submittedName>
</protein>
<reference evidence="2 3" key="1">
    <citation type="submission" date="2013-03" db="EMBL/GenBank/DDBJ databases">
        <title>The Genome Sequence of Phialophora europaea CBS 101466.</title>
        <authorList>
            <consortium name="The Broad Institute Genomics Platform"/>
            <person name="Cuomo C."/>
            <person name="de Hoog S."/>
            <person name="Gorbushina A."/>
            <person name="Walker B."/>
            <person name="Young S.K."/>
            <person name="Zeng Q."/>
            <person name="Gargeya S."/>
            <person name="Fitzgerald M."/>
            <person name="Haas B."/>
            <person name="Abouelleil A."/>
            <person name="Allen A.W."/>
            <person name="Alvarado L."/>
            <person name="Arachchi H.M."/>
            <person name="Berlin A.M."/>
            <person name="Chapman S.B."/>
            <person name="Gainer-Dewar J."/>
            <person name="Goldberg J."/>
            <person name="Griggs A."/>
            <person name="Gujja S."/>
            <person name="Hansen M."/>
            <person name="Howarth C."/>
            <person name="Imamovic A."/>
            <person name="Ireland A."/>
            <person name="Larimer J."/>
            <person name="McCowan C."/>
            <person name="Murphy C."/>
            <person name="Pearson M."/>
            <person name="Poon T.W."/>
            <person name="Priest M."/>
            <person name="Roberts A."/>
            <person name="Saif S."/>
            <person name="Shea T."/>
            <person name="Sisk P."/>
            <person name="Sykes S."/>
            <person name="Wortman J."/>
            <person name="Nusbaum C."/>
            <person name="Birren B."/>
        </authorList>
    </citation>
    <scope>NUCLEOTIDE SEQUENCE [LARGE SCALE GENOMIC DNA]</scope>
    <source>
        <strain evidence="2 3">CBS 101466</strain>
    </source>
</reference>
<feature type="region of interest" description="Disordered" evidence="1">
    <location>
        <begin position="142"/>
        <end position="307"/>
    </location>
</feature>
<accession>W2S905</accession>
<feature type="compositionally biased region" description="Basic and acidic residues" evidence="1">
    <location>
        <begin position="181"/>
        <end position="190"/>
    </location>
</feature>
<dbReference type="eggNOG" id="ENOG502SCKR">
    <property type="taxonomic scope" value="Eukaryota"/>
</dbReference>
<dbReference type="STRING" id="1220924.W2S905"/>